<dbReference type="Proteomes" id="UP000215914">
    <property type="component" value="Unassembled WGS sequence"/>
</dbReference>
<accession>A0A9K3JV37</accession>
<dbReference type="Gramene" id="mRNA:HanXRQr2_Chr01g0021951">
    <property type="protein sequence ID" value="CDS:HanXRQr2_Chr01g0021951.1"/>
    <property type="gene ID" value="HanXRQr2_Chr01g0021951"/>
</dbReference>
<keyword evidence="2" id="KW-1185">Reference proteome</keyword>
<proteinExistence type="predicted"/>
<protein>
    <submittedName>
        <fullName evidence="1">Uncharacterized protein</fullName>
    </submittedName>
</protein>
<organism evidence="1 2">
    <name type="scientific">Helianthus annuus</name>
    <name type="common">Common sunflower</name>
    <dbReference type="NCBI Taxonomy" id="4232"/>
    <lineage>
        <taxon>Eukaryota</taxon>
        <taxon>Viridiplantae</taxon>
        <taxon>Streptophyta</taxon>
        <taxon>Embryophyta</taxon>
        <taxon>Tracheophyta</taxon>
        <taxon>Spermatophyta</taxon>
        <taxon>Magnoliopsida</taxon>
        <taxon>eudicotyledons</taxon>
        <taxon>Gunneridae</taxon>
        <taxon>Pentapetalae</taxon>
        <taxon>asterids</taxon>
        <taxon>campanulids</taxon>
        <taxon>Asterales</taxon>
        <taxon>Asteraceae</taxon>
        <taxon>Asteroideae</taxon>
        <taxon>Heliantheae alliance</taxon>
        <taxon>Heliantheae</taxon>
        <taxon>Helianthus</taxon>
    </lineage>
</organism>
<evidence type="ECO:0000313" key="2">
    <source>
        <dbReference type="Proteomes" id="UP000215914"/>
    </source>
</evidence>
<comment type="caution">
    <text evidence="1">The sequence shown here is derived from an EMBL/GenBank/DDBJ whole genome shotgun (WGS) entry which is preliminary data.</text>
</comment>
<evidence type="ECO:0000313" key="1">
    <source>
        <dbReference type="EMBL" id="KAF5822044.1"/>
    </source>
</evidence>
<gene>
    <name evidence="1" type="ORF">HanXRQr2_Chr01g0021951</name>
</gene>
<reference evidence="1" key="1">
    <citation type="journal article" date="2017" name="Nature">
        <title>The sunflower genome provides insights into oil metabolism, flowering and Asterid evolution.</title>
        <authorList>
            <person name="Badouin H."/>
            <person name="Gouzy J."/>
            <person name="Grassa C.J."/>
            <person name="Murat F."/>
            <person name="Staton S.E."/>
            <person name="Cottret L."/>
            <person name="Lelandais-Briere C."/>
            <person name="Owens G.L."/>
            <person name="Carrere S."/>
            <person name="Mayjonade B."/>
            <person name="Legrand L."/>
            <person name="Gill N."/>
            <person name="Kane N.C."/>
            <person name="Bowers J.E."/>
            <person name="Hubner S."/>
            <person name="Bellec A."/>
            <person name="Berard A."/>
            <person name="Berges H."/>
            <person name="Blanchet N."/>
            <person name="Boniface M.C."/>
            <person name="Brunel D."/>
            <person name="Catrice O."/>
            <person name="Chaidir N."/>
            <person name="Claudel C."/>
            <person name="Donnadieu C."/>
            <person name="Faraut T."/>
            <person name="Fievet G."/>
            <person name="Helmstetter N."/>
            <person name="King M."/>
            <person name="Knapp S.J."/>
            <person name="Lai Z."/>
            <person name="Le Paslier M.C."/>
            <person name="Lippi Y."/>
            <person name="Lorenzon L."/>
            <person name="Mandel J.R."/>
            <person name="Marage G."/>
            <person name="Marchand G."/>
            <person name="Marquand E."/>
            <person name="Bret-Mestries E."/>
            <person name="Morien E."/>
            <person name="Nambeesan S."/>
            <person name="Nguyen T."/>
            <person name="Pegot-Espagnet P."/>
            <person name="Pouilly N."/>
            <person name="Raftis F."/>
            <person name="Sallet E."/>
            <person name="Schiex T."/>
            <person name="Thomas J."/>
            <person name="Vandecasteele C."/>
            <person name="Vares D."/>
            <person name="Vear F."/>
            <person name="Vautrin S."/>
            <person name="Crespi M."/>
            <person name="Mangin B."/>
            <person name="Burke J.M."/>
            <person name="Salse J."/>
            <person name="Munos S."/>
            <person name="Vincourt P."/>
            <person name="Rieseberg L.H."/>
            <person name="Langlade N.B."/>
        </authorList>
    </citation>
    <scope>NUCLEOTIDE SEQUENCE</scope>
    <source>
        <tissue evidence="1">Leaves</tissue>
    </source>
</reference>
<dbReference type="EMBL" id="MNCJ02000316">
    <property type="protein sequence ID" value="KAF5822044.1"/>
    <property type="molecule type" value="Genomic_DNA"/>
</dbReference>
<reference evidence="1" key="2">
    <citation type="submission" date="2020-06" db="EMBL/GenBank/DDBJ databases">
        <title>Helianthus annuus Genome sequencing and assembly Release 2.</title>
        <authorList>
            <person name="Gouzy J."/>
            <person name="Langlade N."/>
            <person name="Munos S."/>
        </authorList>
    </citation>
    <scope>NUCLEOTIDE SEQUENCE</scope>
    <source>
        <tissue evidence="1">Leaves</tissue>
    </source>
</reference>
<name>A0A9K3JV37_HELAN</name>
<dbReference type="AlphaFoldDB" id="A0A9K3JV37"/>
<sequence>MLNTIRVTTYINTQHPNHYVLSEKNTLFPFVNYRFIYLNIVLVRDYNGASYPSQNGISV</sequence>